<dbReference type="RefSeq" id="WP_117691423.1">
    <property type="nucleotide sequence ID" value="NZ_BAABZC010000002.1"/>
</dbReference>
<name>A0A4Q5HAM4_9BACE</name>
<evidence type="ECO:0000313" key="3">
    <source>
        <dbReference type="Proteomes" id="UP000291191"/>
    </source>
</evidence>
<accession>A0A4Q5HAM4</accession>
<dbReference type="AlphaFoldDB" id="A0A4Q5HAM4"/>
<proteinExistence type="predicted"/>
<feature type="domain" description="Glycosyl transferase family 1" evidence="1">
    <location>
        <begin position="194"/>
        <end position="333"/>
    </location>
</feature>
<dbReference type="Proteomes" id="UP000291191">
    <property type="component" value="Unassembled WGS sequence"/>
</dbReference>
<keyword evidence="2" id="KW-0808">Transferase</keyword>
<dbReference type="InterPro" id="IPR001296">
    <property type="entry name" value="Glyco_trans_1"/>
</dbReference>
<dbReference type="Pfam" id="PF00534">
    <property type="entry name" value="Glycos_transf_1"/>
    <property type="match status" value="1"/>
</dbReference>
<protein>
    <submittedName>
        <fullName evidence="2">Glycosyltransferase</fullName>
    </submittedName>
</protein>
<reference evidence="2 3" key="1">
    <citation type="journal article" date="2019" name="Science, e1252229">
        <title>Invertible promoters mediate bacterial phase variation, antibiotic resistance, and host adaptation in the gut.</title>
        <authorList>
            <person name="Jiang X."/>
            <person name="Hall A.B."/>
            <person name="Arthur T.D."/>
            <person name="Plichta D.R."/>
            <person name="Covington C.T."/>
            <person name="Poyet M."/>
            <person name="Crothers J."/>
            <person name="Moses P.L."/>
            <person name="Tolonen A.C."/>
            <person name="Vlamakis H."/>
            <person name="Alm E.J."/>
            <person name="Xavier R.J."/>
        </authorList>
    </citation>
    <scope>NUCLEOTIDE SEQUENCE [LARGE SCALE GENOMIC DNA]</scope>
    <source>
        <strain evidence="3">bf_0095</strain>
    </source>
</reference>
<gene>
    <name evidence="2" type="ORF">EAJ06_18560</name>
</gene>
<dbReference type="SUPFAM" id="SSF53756">
    <property type="entry name" value="UDP-Glycosyltransferase/glycogen phosphorylase"/>
    <property type="match status" value="1"/>
</dbReference>
<evidence type="ECO:0000259" key="1">
    <source>
        <dbReference type="Pfam" id="PF00534"/>
    </source>
</evidence>
<dbReference type="PANTHER" id="PTHR12526:SF630">
    <property type="entry name" value="GLYCOSYLTRANSFERASE"/>
    <property type="match status" value="1"/>
</dbReference>
<dbReference type="EMBL" id="RCXO01000028">
    <property type="protein sequence ID" value="RYT78388.1"/>
    <property type="molecule type" value="Genomic_DNA"/>
</dbReference>
<evidence type="ECO:0000313" key="2">
    <source>
        <dbReference type="EMBL" id="RYT78388.1"/>
    </source>
</evidence>
<dbReference type="OrthoDB" id="9804196at2"/>
<sequence>MRILLLNSILYTPRTTPKGRFIPQIDSIEDCMIVKLGIEFASQGHEITLVAAKEYRPINQQDFPMEIIYFRSIIPNLFLPTVLPFHPQLIHFIKKHGKEFDMIISSEIFSFNSLFAACLVPEKTLIWQEAGDHNRKFFKLPSLIWYHIVARTCMRKVKVIPRSLVAGRFIKQFGLKVSSNFIDHGVDGKVFHFQKNKKNSFIVVAHLDKDKDVMSIIILYKKFIERYADKQYILYIIGEGEESRNLKEYVQSNQLDQQIFFLGRIPQKELSNFLGNAMCLLCNSKKELNMMSIGEAIVAGTPVITNTIPYSHEWINQKKLGIAKDNWTEDDMHEIVTNNQYYVNNCLLYSSQLLLSGLPNKFVTQFNLKWL</sequence>
<dbReference type="PANTHER" id="PTHR12526">
    <property type="entry name" value="GLYCOSYLTRANSFERASE"/>
    <property type="match status" value="1"/>
</dbReference>
<comment type="caution">
    <text evidence="2">The sequence shown here is derived from an EMBL/GenBank/DDBJ whole genome shotgun (WGS) entry which is preliminary data.</text>
</comment>
<dbReference type="Gene3D" id="3.40.50.2000">
    <property type="entry name" value="Glycogen Phosphorylase B"/>
    <property type="match status" value="2"/>
</dbReference>
<keyword evidence="3" id="KW-1185">Reference proteome</keyword>
<organism evidence="2 3">
    <name type="scientific">Bacteroides intestinalis</name>
    <dbReference type="NCBI Taxonomy" id="329854"/>
    <lineage>
        <taxon>Bacteria</taxon>
        <taxon>Pseudomonadati</taxon>
        <taxon>Bacteroidota</taxon>
        <taxon>Bacteroidia</taxon>
        <taxon>Bacteroidales</taxon>
        <taxon>Bacteroidaceae</taxon>
        <taxon>Bacteroides</taxon>
    </lineage>
</organism>
<dbReference type="GO" id="GO:0016757">
    <property type="term" value="F:glycosyltransferase activity"/>
    <property type="evidence" value="ECO:0007669"/>
    <property type="project" value="InterPro"/>
</dbReference>